<name>A0A1J5SHL8_9ZZZZ</name>
<protein>
    <submittedName>
        <fullName evidence="2">Uncharacterized protein</fullName>
    </submittedName>
</protein>
<comment type="caution">
    <text evidence="2">The sequence shown here is derived from an EMBL/GenBank/DDBJ whole genome shotgun (WGS) entry which is preliminary data.</text>
</comment>
<dbReference type="AlphaFoldDB" id="A0A1J5SHL8"/>
<sequence length="226" mass="23431">MSNRKPVVASHLIMPERFSLLRFPATVRRAAFACGLLAAGVVARAGGLSTDSPFLPAPGDAAAAAVAANAKIQLAGMGVVNGKTWVCLYDTQKKRGHWFAVGTTTDGIEVLSCDDARNQAVIRAGGETITLMLRKPTQSRSVAVAVNPGVAPVITAPPPALPPIGASPGGAQPGQPALTQADKEREARMLVADLMEIGMRQRQAYEAAQKKAAEEAARKAAEGTGQ</sequence>
<evidence type="ECO:0000256" key="1">
    <source>
        <dbReference type="SAM" id="MobiDB-lite"/>
    </source>
</evidence>
<dbReference type="EMBL" id="MLJW01000037">
    <property type="protein sequence ID" value="OIR07411.1"/>
    <property type="molecule type" value="Genomic_DNA"/>
</dbReference>
<reference evidence="2" key="1">
    <citation type="submission" date="2016-10" db="EMBL/GenBank/DDBJ databases">
        <title>Sequence of Gallionella enrichment culture.</title>
        <authorList>
            <person name="Poehlein A."/>
            <person name="Muehling M."/>
            <person name="Daniel R."/>
        </authorList>
    </citation>
    <scope>NUCLEOTIDE SEQUENCE</scope>
</reference>
<feature type="region of interest" description="Disordered" evidence="1">
    <location>
        <begin position="161"/>
        <end position="184"/>
    </location>
</feature>
<gene>
    <name evidence="2" type="ORF">GALL_103690</name>
</gene>
<accession>A0A1J5SHL8</accession>
<proteinExistence type="predicted"/>
<organism evidence="2">
    <name type="scientific">mine drainage metagenome</name>
    <dbReference type="NCBI Taxonomy" id="410659"/>
    <lineage>
        <taxon>unclassified sequences</taxon>
        <taxon>metagenomes</taxon>
        <taxon>ecological metagenomes</taxon>
    </lineage>
</organism>
<evidence type="ECO:0000313" key="2">
    <source>
        <dbReference type="EMBL" id="OIR07411.1"/>
    </source>
</evidence>